<evidence type="ECO:0000313" key="2">
    <source>
        <dbReference type="EMBL" id="OQQ90872.1"/>
    </source>
</evidence>
<reference evidence="2 3" key="1">
    <citation type="submission" date="2017-03" db="EMBL/GenBank/DDBJ databases">
        <title>Phylogenomics and comparative genomics of Lactobacillus salivarius, a mammalian gut commensal.</title>
        <authorList>
            <person name="Harris H.M."/>
        </authorList>
    </citation>
    <scope>NUCLEOTIDE SEQUENCE [LARGE SCALE GENOMIC DNA]</scope>
    <source>
        <strain evidence="2 3">JCM 1047</strain>
    </source>
</reference>
<organism evidence="2 3">
    <name type="scientific">Ligilactobacillus salivarius</name>
    <dbReference type="NCBI Taxonomy" id="1624"/>
    <lineage>
        <taxon>Bacteria</taxon>
        <taxon>Bacillati</taxon>
        <taxon>Bacillota</taxon>
        <taxon>Bacilli</taxon>
        <taxon>Lactobacillales</taxon>
        <taxon>Lactobacillaceae</taxon>
        <taxon>Ligilactobacillus</taxon>
    </lineage>
</organism>
<feature type="transmembrane region" description="Helical" evidence="1">
    <location>
        <begin position="35"/>
        <end position="53"/>
    </location>
</feature>
<name>A0A1V9RCD0_9LACO</name>
<sequence length="198" mass="22770">MNRKDLAILSVSTAFLSSIIVFICLDISNGNFDNLADWFGALGSIGAILAVVYQVHKQREEFLEANKVEGTVYCEIELKKKISNNIELYSGERLLVVYLINTGRRIEGFRFLGFASQQVLNSLINDNVGYDKLNNFGFSELFDNDYRKFESLQPSESSKKYKVEIKLILSTFKKDKIIYPVYINTHGEFYYTKIVIRQ</sequence>
<dbReference type="EMBL" id="NBEF01000016">
    <property type="protein sequence ID" value="OQQ90872.1"/>
    <property type="molecule type" value="Genomic_DNA"/>
</dbReference>
<keyword evidence="1" id="KW-0812">Transmembrane</keyword>
<dbReference type="RefSeq" id="WP_081534044.1">
    <property type="nucleotide sequence ID" value="NZ_NBEF01000016.1"/>
</dbReference>
<protein>
    <submittedName>
        <fullName evidence="2">Uncharacterized protein</fullName>
    </submittedName>
</protein>
<evidence type="ECO:0000256" key="1">
    <source>
        <dbReference type="SAM" id="Phobius"/>
    </source>
</evidence>
<comment type="caution">
    <text evidence="2">The sequence shown here is derived from an EMBL/GenBank/DDBJ whole genome shotgun (WGS) entry which is preliminary data.</text>
</comment>
<keyword evidence="1" id="KW-0472">Membrane</keyword>
<accession>A0A1V9RCD0</accession>
<keyword evidence="1" id="KW-1133">Transmembrane helix</keyword>
<feature type="transmembrane region" description="Helical" evidence="1">
    <location>
        <begin position="7"/>
        <end position="29"/>
    </location>
</feature>
<gene>
    <name evidence="2" type="ORF">B6U56_03540</name>
</gene>
<proteinExistence type="predicted"/>
<dbReference type="Proteomes" id="UP000192575">
    <property type="component" value="Unassembled WGS sequence"/>
</dbReference>
<dbReference type="AlphaFoldDB" id="A0A1V9RCD0"/>
<evidence type="ECO:0000313" key="3">
    <source>
        <dbReference type="Proteomes" id="UP000192575"/>
    </source>
</evidence>